<dbReference type="PANTHER" id="PTHR32315">
    <property type="entry name" value="ADENINE PHOSPHORIBOSYLTRANSFERASE"/>
    <property type="match status" value="1"/>
</dbReference>
<dbReference type="GO" id="GO:0016208">
    <property type="term" value="F:AMP binding"/>
    <property type="evidence" value="ECO:0007669"/>
    <property type="project" value="TreeGrafter"/>
</dbReference>
<keyword evidence="10 12" id="KW-0808">Transferase</keyword>
<dbReference type="GO" id="GO:0002055">
    <property type="term" value="F:adenine binding"/>
    <property type="evidence" value="ECO:0007669"/>
    <property type="project" value="TreeGrafter"/>
</dbReference>
<dbReference type="HAMAP" id="MF_00004">
    <property type="entry name" value="Aden_phosphoribosyltr"/>
    <property type="match status" value="1"/>
</dbReference>
<comment type="subcellular location">
    <subcellularLocation>
        <location evidence="3 12">Cytoplasm</location>
    </subcellularLocation>
</comment>
<dbReference type="Proteomes" id="UP000002218">
    <property type="component" value="Chromosome"/>
</dbReference>
<evidence type="ECO:0000256" key="11">
    <source>
        <dbReference type="ARBA" id="ARBA00022726"/>
    </source>
</evidence>
<evidence type="ECO:0000256" key="9">
    <source>
        <dbReference type="ARBA" id="ARBA00022676"/>
    </source>
</evidence>
<sequence>MPADSADPAALRAAGAALDRLVRIQPDFPQPGVLFRDLTPVLADGPALRAVAVALAGAAPEATLIAGLDSRGFLLGAAAAMVAGTGVLAIRKPGKLPGRILSEEYALEYGTARLDLHPDDVPPGARVLVIDDVLATGGTAAAATRLLRRAGAQVVGVAVAAELLALGGRAALPGLPVTALRSW</sequence>
<dbReference type="FunCoup" id="C8XE14">
    <property type="interactions" value="260"/>
</dbReference>
<evidence type="ECO:0000256" key="1">
    <source>
        <dbReference type="ARBA" id="ARBA00000868"/>
    </source>
</evidence>
<comment type="catalytic activity">
    <reaction evidence="1 12">
        <text>AMP + diphosphate = 5-phospho-alpha-D-ribose 1-diphosphate + adenine</text>
        <dbReference type="Rhea" id="RHEA:16609"/>
        <dbReference type="ChEBI" id="CHEBI:16708"/>
        <dbReference type="ChEBI" id="CHEBI:33019"/>
        <dbReference type="ChEBI" id="CHEBI:58017"/>
        <dbReference type="ChEBI" id="CHEBI:456215"/>
        <dbReference type="EC" id="2.4.2.7"/>
    </reaction>
</comment>
<dbReference type="InterPro" id="IPR029057">
    <property type="entry name" value="PRTase-like"/>
</dbReference>
<dbReference type="GO" id="GO:0003999">
    <property type="term" value="F:adenine phosphoribosyltransferase activity"/>
    <property type="evidence" value="ECO:0007669"/>
    <property type="project" value="UniProtKB-UniRule"/>
</dbReference>
<dbReference type="InParanoid" id="C8XE14"/>
<dbReference type="HOGENOM" id="CLU_063339_3_3_11"/>
<evidence type="ECO:0000256" key="2">
    <source>
        <dbReference type="ARBA" id="ARBA00003968"/>
    </source>
</evidence>
<reference evidence="14 15" key="2">
    <citation type="journal article" date="2010" name="Stand. Genomic Sci.">
        <title>Complete genome sequence of Nakamurella multipartita type strain (Y-104).</title>
        <authorList>
            <person name="Tice H."/>
            <person name="Mayilraj S."/>
            <person name="Sims D."/>
            <person name="Lapidus A."/>
            <person name="Nolan M."/>
            <person name="Lucas S."/>
            <person name="Glavina Del Rio T."/>
            <person name="Copeland A."/>
            <person name="Cheng J.F."/>
            <person name="Meincke L."/>
            <person name="Bruce D."/>
            <person name="Goodwin L."/>
            <person name="Pitluck S."/>
            <person name="Ivanova N."/>
            <person name="Mavromatis K."/>
            <person name="Ovchinnikova G."/>
            <person name="Pati A."/>
            <person name="Chen A."/>
            <person name="Palaniappan K."/>
            <person name="Land M."/>
            <person name="Hauser L."/>
            <person name="Chang Y.J."/>
            <person name="Jeffries C.D."/>
            <person name="Detter J.C."/>
            <person name="Brettin T."/>
            <person name="Rohde M."/>
            <person name="Goker M."/>
            <person name="Bristow J."/>
            <person name="Eisen J.A."/>
            <person name="Markowitz V."/>
            <person name="Hugenholtz P."/>
            <person name="Kyrpides N.C."/>
            <person name="Klenk H.P."/>
            <person name="Chen F."/>
        </authorList>
    </citation>
    <scope>NUCLEOTIDE SEQUENCE [LARGE SCALE GENOMIC DNA]</scope>
    <source>
        <strain evidence="15">ATCC 700099 / DSM 44233 / CIP 104796 / JCM 9543 / NBRC 105858 / Y-104</strain>
    </source>
</reference>
<dbReference type="GO" id="GO:0006166">
    <property type="term" value="P:purine ribonucleoside salvage"/>
    <property type="evidence" value="ECO:0007669"/>
    <property type="project" value="UniProtKB-KW"/>
</dbReference>
<dbReference type="PANTHER" id="PTHR32315:SF3">
    <property type="entry name" value="ADENINE PHOSPHORIBOSYLTRANSFERASE"/>
    <property type="match status" value="1"/>
</dbReference>
<dbReference type="EMBL" id="CP001737">
    <property type="protein sequence ID" value="ACV79717.1"/>
    <property type="molecule type" value="Genomic_DNA"/>
</dbReference>
<dbReference type="NCBIfam" id="NF002636">
    <property type="entry name" value="PRK02304.1-5"/>
    <property type="match status" value="1"/>
</dbReference>
<comment type="subunit">
    <text evidence="6 12">Homodimer.</text>
</comment>
<dbReference type="FunFam" id="3.40.50.2020:FF:000004">
    <property type="entry name" value="Adenine phosphoribosyltransferase"/>
    <property type="match status" value="1"/>
</dbReference>
<evidence type="ECO:0000256" key="3">
    <source>
        <dbReference type="ARBA" id="ARBA00004496"/>
    </source>
</evidence>
<dbReference type="Gene3D" id="3.40.50.2020">
    <property type="match status" value="1"/>
</dbReference>
<name>C8XE14_NAKMY</name>
<dbReference type="AlphaFoldDB" id="C8XE14"/>
<evidence type="ECO:0000259" key="13">
    <source>
        <dbReference type="Pfam" id="PF00156"/>
    </source>
</evidence>
<evidence type="ECO:0000256" key="12">
    <source>
        <dbReference type="HAMAP-Rule" id="MF_00004"/>
    </source>
</evidence>
<evidence type="ECO:0000313" key="14">
    <source>
        <dbReference type="EMBL" id="ACV79717.1"/>
    </source>
</evidence>
<dbReference type="SUPFAM" id="SSF53271">
    <property type="entry name" value="PRTase-like"/>
    <property type="match status" value="1"/>
</dbReference>
<evidence type="ECO:0000256" key="6">
    <source>
        <dbReference type="ARBA" id="ARBA00011738"/>
    </source>
</evidence>
<keyword evidence="11 12" id="KW-0660">Purine salvage</keyword>
<dbReference type="CDD" id="cd06223">
    <property type="entry name" value="PRTases_typeI"/>
    <property type="match status" value="1"/>
</dbReference>
<feature type="domain" description="Phosphoribosyltransferase" evidence="13">
    <location>
        <begin position="64"/>
        <end position="161"/>
    </location>
</feature>
<evidence type="ECO:0000256" key="7">
    <source>
        <dbReference type="ARBA" id="ARBA00011893"/>
    </source>
</evidence>
<dbReference type="KEGG" id="nml:Namu_3389"/>
<comment type="similarity">
    <text evidence="5 12">Belongs to the purine/pyrimidine phosphoribosyltransferase family.</text>
</comment>
<keyword evidence="8 12" id="KW-0963">Cytoplasm</keyword>
<comment type="function">
    <text evidence="2 12">Catalyzes a salvage reaction resulting in the formation of AMP, that is energically less costly than de novo synthesis.</text>
</comment>
<dbReference type="EC" id="2.4.2.7" evidence="7 12"/>
<dbReference type="UniPathway" id="UPA00588">
    <property type="reaction ID" value="UER00646"/>
</dbReference>
<evidence type="ECO:0000256" key="4">
    <source>
        <dbReference type="ARBA" id="ARBA00004659"/>
    </source>
</evidence>
<dbReference type="InterPro" id="IPR050054">
    <property type="entry name" value="UPRTase/APRTase"/>
</dbReference>
<reference evidence="15" key="1">
    <citation type="submission" date="2009-09" db="EMBL/GenBank/DDBJ databases">
        <title>The complete genome of Nakamurella multipartita DSM 44233.</title>
        <authorList>
            <consortium name="US DOE Joint Genome Institute (JGI-PGF)"/>
            <person name="Lucas S."/>
            <person name="Copeland A."/>
            <person name="Lapidus A."/>
            <person name="Glavina del Rio T."/>
            <person name="Dalin E."/>
            <person name="Tice H."/>
            <person name="Bruce D."/>
            <person name="Goodwin L."/>
            <person name="Pitluck S."/>
            <person name="Kyrpides N."/>
            <person name="Mavromatis K."/>
            <person name="Ivanova N."/>
            <person name="Ovchinnikova G."/>
            <person name="Sims D."/>
            <person name="Meincke L."/>
            <person name="Brettin T."/>
            <person name="Detter J.C."/>
            <person name="Han C."/>
            <person name="Larimer F."/>
            <person name="Land M."/>
            <person name="Hauser L."/>
            <person name="Markowitz V."/>
            <person name="Cheng J.-F."/>
            <person name="Hugenholtz P."/>
            <person name="Woyke T."/>
            <person name="Wu D."/>
            <person name="Klenk H.-P."/>
            <person name="Eisen J.A."/>
        </authorList>
    </citation>
    <scope>NUCLEOTIDE SEQUENCE [LARGE SCALE GENOMIC DNA]</scope>
    <source>
        <strain evidence="15">ATCC 700099 / DSM 44233 / CIP 104796 / JCM 9543 / NBRC 105858 / Y-104</strain>
    </source>
</reference>
<organism evidence="14 15">
    <name type="scientific">Nakamurella multipartita (strain ATCC 700099 / DSM 44233 / CIP 104796 / JCM 9543 / NBRC 105858 / Y-104)</name>
    <name type="common">Microsphaera multipartita</name>
    <dbReference type="NCBI Taxonomy" id="479431"/>
    <lineage>
        <taxon>Bacteria</taxon>
        <taxon>Bacillati</taxon>
        <taxon>Actinomycetota</taxon>
        <taxon>Actinomycetes</taxon>
        <taxon>Nakamurellales</taxon>
        <taxon>Nakamurellaceae</taxon>
        <taxon>Nakamurella</taxon>
    </lineage>
</organism>
<dbReference type="InterPro" id="IPR000836">
    <property type="entry name" value="PRTase_dom"/>
</dbReference>
<keyword evidence="9 12" id="KW-0328">Glycosyltransferase</keyword>
<evidence type="ECO:0000256" key="10">
    <source>
        <dbReference type="ARBA" id="ARBA00022679"/>
    </source>
</evidence>
<keyword evidence="15" id="KW-1185">Reference proteome</keyword>
<dbReference type="InterPro" id="IPR005764">
    <property type="entry name" value="Ade_phspho_trans"/>
</dbReference>
<gene>
    <name evidence="12" type="primary">apt</name>
    <name evidence="14" type="ordered locus">Namu_3389</name>
</gene>
<dbReference type="STRING" id="479431.Namu_3389"/>
<dbReference type="GO" id="GO:0044209">
    <property type="term" value="P:AMP salvage"/>
    <property type="evidence" value="ECO:0007669"/>
    <property type="project" value="UniProtKB-UniRule"/>
</dbReference>
<evidence type="ECO:0000256" key="8">
    <source>
        <dbReference type="ARBA" id="ARBA00022490"/>
    </source>
</evidence>
<protein>
    <recommendedName>
        <fullName evidence="7 12">Adenine phosphoribosyltransferase</fullName>
        <shortName evidence="12">APRT</shortName>
        <ecNumber evidence="7 12">2.4.2.7</ecNumber>
    </recommendedName>
</protein>
<dbReference type="RefSeq" id="WP_015748583.1">
    <property type="nucleotide sequence ID" value="NC_013235.1"/>
</dbReference>
<dbReference type="GO" id="GO:0005737">
    <property type="term" value="C:cytoplasm"/>
    <property type="evidence" value="ECO:0007669"/>
    <property type="project" value="UniProtKB-SubCell"/>
</dbReference>
<accession>C8XE14</accession>
<dbReference type="eggNOG" id="COG0503">
    <property type="taxonomic scope" value="Bacteria"/>
</dbReference>
<dbReference type="OrthoDB" id="9803963at2"/>
<dbReference type="GO" id="GO:0006168">
    <property type="term" value="P:adenine salvage"/>
    <property type="evidence" value="ECO:0007669"/>
    <property type="project" value="InterPro"/>
</dbReference>
<dbReference type="Pfam" id="PF00156">
    <property type="entry name" value="Pribosyltran"/>
    <property type="match status" value="1"/>
</dbReference>
<evidence type="ECO:0000313" key="15">
    <source>
        <dbReference type="Proteomes" id="UP000002218"/>
    </source>
</evidence>
<proteinExistence type="inferred from homology"/>
<comment type="pathway">
    <text evidence="4 12">Purine metabolism; AMP biosynthesis via salvage pathway; AMP from adenine: step 1/1.</text>
</comment>
<evidence type="ECO:0000256" key="5">
    <source>
        <dbReference type="ARBA" id="ARBA00008391"/>
    </source>
</evidence>